<name>A0A5C5GBP4_9RHOB</name>
<evidence type="ECO:0000313" key="6">
    <source>
        <dbReference type="Proteomes" id="UP000314011"/>
    </source>
</evidence>
<proteinExistence type="predicted"/>
<dbReference type="InterPro" id="IPR051458">
    <property type="entry name" value="Cyt/Met_Dipeptidase"/>
</dbReference>
<evidence type="ECO:0000256" key="3">
    <source>
        <dbReference type="ARBA" id="ARBA00022801"/>
    </source>
</evidence>
<dbReference type="Pfam" id="PF01546">
    <property type="entry name" value="Peptidase_M20"/>
    <property type="match status" value="1"/>
</dbReference>
<dbReference type="OrthoDB" id="9761532at2"/>
<dbReference type="InterPro" id="IPR002933">
    <property type="entry name" value="Peptidase_M20"/>
</dbReference>
<feature type="domain" description="Peptidase M20 dimerisation" evidence="4">
    <location>
        <begin position="199"/>
        <end position="357"/>
    </location>
</feature>
<comment type="caution">
    <text evidence="5">The sequence shown here is derived from an EMBL/GenBank/DDBJ whole genome shotgun (WGS) entry which is preliminary data.</text>
</comment>
<dbReference type="PANTHER" id="PTHR43270">
    <property type="entry name" value="BETA-ALA-HIS DIPEPTIDASE"/>
    <property type="match status" value="1"/>
</dbReference>
<evidence type="ECO:0000256" key="2">
    <source>
        <dbReference type="ARBA" id="ARBA00022723"/>
    </source>
</evidence>
<dbReference type="Gene3D" id="3.30.70.360">
    <property type="match status" value="1"/>
</dbReference>
<dbReference type="InterPro" id="IPR011650">
    <property type="entry name" value="Peptidase_M20_dimer"/>
</dbReference>
<organism evidence="5 6">
    <name type="scientific">Pelagovum pacificum</name>
    <dbReference type="NCBI Taxonomy" id="2588711"/>
    <lineage>
        <taxon>Bacteria</taxon>
        <taxon>Pseudomonadati</taxon>
        <taxon>Pseudomonadota</taxon>
        <taxon>Alphaproteobacteria</taxon>
        <taxon>Rhodobacterales</taxon>
        <taxon>Paracoccaceae</taxon>
        <taxon>Pelagovum</taxon>
    </lineage>
</organism>
<accession>A0A5C5GBP4</accession>
<dbReference type="GO" id="GO:0006508">
    <property type="term" value="P:proteolysis"/>
    <property type="evidence" value="ECO:0007669"/>
    <property type="project" value="UniProtKB-KW"/>
</dbReference>
<dbReference type="GO" id="GO:0008233">
    <property type="term" value="F:peptidase activity"/>
    <property type="evidence" value="ECO:0007669"/>
    <property type="project" value="UniProtKB-KW"/>
</dbReference>
<keyword evidence="1" id="KW-0645">Protease</keyword>
<dbReference type="EMBL" id="VFFF01000001">
    <property type="protein sequence ID" value="TNY32163.1"/>
    <property type="molecule type" value="Genomic_DNA"/>
</dbReference>
<dbReference type="Proteomes" id="UP000314011">
    <property type="component" value="Unassembled WGS sequence"/>
</dbReference>
<dbReference type="GO" id="GO:0046872">
    <property type="term" value="F:metal ion binding"/>
    <property type="evidence" value="ECO:0007669"/>
    <property type="project" value="UniProtKB-KW"/>
</dbReference>
<keyword evidence="2" id="KW-0479">Metal-binding</keyword>
<gene>
    <name evidence="5" type="ORF">FHY64_02360</name>
</gene>
<evidence type="ECO:0000313" key="5">
    <source>
        <dbReference type="EMBL" id="TNY32163.1"/>
    </source>
</evidence>
<evidence type="ECO:0000256" key="1">
    <source>
        <dbReference type="ARBA" id="ARBA00022670"/>
    </source>
</evidence>
<dbReference type="PANTHER" id="PTHR43270:SF12">
    <property type="entry name" value="SUCCINYL-DIAMINOPIMELATE DESUCCINYLASE"/>
    <property type="match status" value="1"/>
</dbReference>
<protein>
    <submittedName>
        <fullName evidence="5">M20/M25/M40 family metallo-hydrolase</fullName>
    </submittedName>
</protein>
<keyword evidence="3 5" id="KW-0378">Hydrolase</keyword>
<keyword evidence="6" id="KW-1185">Reference proteome</keyword>
<dbReference type="RefSeq" id="WP_140192842.1">
    <property type="nucleotide sequence ID" value="NZ_CP065915.1"/>
</dbReference>
<reference evidence="5 6" key="1">
    <citation type="submission" date="2019-06" db="EMBL/GenBank/DDBJ databases">
        <title>Genome of new Rhodobacteraceae sp. SM1903.</title>
        <authorList>
            <person name="Ren X."/>
        </authorList>
    </citation>
    <scope>NUCLEOTIDE SEQUENCE [LARGE SCALE GENOMIC DNA]</scope>
    <source>
        <strain evidence="5 6">SM1903</strain>
    </source>
</reference>
<evidence type="ECO:0000259" key="4">
    <source>
        <dbReference type="Pfam" id="PF07687"/>
    </source>
</evidence>
<dbReference type="Gene3D" id="3.40.630.10">
    <property type="entry name" value="Zn peptidases"/>
    <property type="match status" value="1"/>
</dbReference>
<dbReference type="AlphaFoldDB" id="A0A5C5GBP4"/>
<dbReference type="SUPFAM" id="SSF53187">
    <property type="entry name" value="Zn-dependent exopeptidases"/>
    <property type="match status" value="1"/>
</dbReference>
<sequence>MSLDQVLARIDADLDQSLDRLFALLRIPSISTDPAYKDDCRTAADWLVEDLASMGFEAGARETPGHPMVIGHGGEGGKHLLFYGHYDVQPVDPLNLWKREPFDPALEETPTGKVIRARGACDDKGQLMTFVEACRAWVAVNGKLPGRITMFFEGEEESGSPSLVPFMKENADELSAADVALICDTSMYDPETPAITTQLRGLLGEELTITGPDKDLHSGSYGGAAMNPIRVLSRIIASLHDEDGRVTVPGFYDGVEELTDELRAQWDALGFDADSFLGEVGLSVPAGESGRSALEMLWARPTCEVNGITGGYTGDGFKTVLPSKASAKISFRLVGQQDPLAIRESFRKMVEDMLPADCSVEWHGHGASPASVMSTDDPAYEAARQALSDEWPNEAAFIGAGGSIPIAGYFKSILGLDSMLIGFGRDDDAIHSPNEKYHLASFHKGIRSWARILAALDT</sequence>
<dbReference type="Pfam" id="PF07687">
    <property type="entry name" value="M20_dimer"/>
    <property type="match status" value="1"/>
</dbReference>
<dbReference type="NCBIfam" id="NF006579">
    <property type="entry name" value="PRK09104.1"/>
    <property type="match status" value="1"/>
</dbReference>